<evidence type="ECO:0000313" key="13">
    <source>
        <dbReference type="Proteomes" id="UP000275772"/>
    </source>
</evidence>
<dbReference type="VEuPathDB" id="FungiDB:BLGHR1_13320"/>
<feature type="domain" description="Protein kinase" evidence="11">
    <location>
        <begin position="598"/>
        <end position="962"/>
    </location>
</feature>
<evidence type="ECO:0000259" key="11">
    <source>
        <dbReference type="PROSITE" id="PS50011"/>
    </source>
</evidence>
<dbReference type="Pfam" id="PF17667">
    <property type="entry name" value="Pkinase_fungal"/>
    <property type="match status" value="1"/>
</dbReference>
<dbReference type="InterPro" id="IPR000719">
    <property type="entry name" value="Prot_kinase_dom"/>
</dbReference>
<dbReference type="InterPro" id="IPR008266">
    <property type="entry name" value="Tyr_kinase_AS"/>
</dbReference>
<comment type="subunit">
    <text evidence="2">Component of the EKC/KEOPS complex composed of at least BUD32, CGI121, GON7, KAE1 and PCC1; the whole complex dimerizes.</text>
</comment>
<dbReference type="PANTHER" id="PTHR38248">
    <property type="entry name" value="FUNK1 6"/>
    <property type="match status" value="1"/>
</dbReference>
<dbReference type="PROSITE" id="PS50011">
    <property type="entry name" value="PROTEIN_KINASE_DOM"/>
    <property type="match status" value="1"/>
</dbReference>
<sequence length="962" mass="109721">MFTVITRPLLNNLSHSYPLPLRSDSYHNFHLHYNYNMSLTDEVVDYLKENPLSSILRPFCDTYKVNFNDTGDTVFENPTGEVPSRESLLNLFSRFILHVNKGNFVLSESKNLFPRMTRIQDWLTSIMFDLATFEPLTRLILNNGSDLKVWQCLMHIVDTLEVIIKGLTDQPKKLAAASIYRRAAGPLDRAGKTMEELKELMRHELSGSVFMNVKGFWKKYFEKPKWSKQCRALSKEYKARSGEEKLKFPEDPSEADVWRWMKAVEEEIIKSSVKTLTKSAKEKGKLARSRFMHSIEATQCHTLAKGQIEGGQTDRQLDYFIKRSNLPNDDGHHWRDVLVVGELTKQPTSAFLDKFLQLCVYMSEVFLAQPLRHFVHGFILFGTQLQLWVFDRSGPYCESIIDVGGSQEKLVHVLAAYMMMSDKEHGVDSNIRYEGDEMIIKMKVPGSNVMQEFSLDSKPLICQSALVSRGTTVYCSSDKKYVVKFSWKICGKTSEVELLKIAKDVVGMAKLIGWRDLVQTSTLRKGLTFTHRMVKCTRPAEKALTTPVVLSGNSVQYLKKTTSKAESRKRKNESEQAGDIIESVSKRTRSGTKEVPRSVPVVEIRSQPTGIVIETEKIISGNKSLQIPKIPQKRSSRIEELRMSQSVGGKRKIQEDVDFNDRLKRVHLSSYTEEVTIGENDGPSSSLGSESNHTSTTEKSEESMMSFTSDFVPSGYKIERAECVDIRKRQQAAVAISPVGKPISDFNTPLEVIIGLRDVVKAHRSLFIDAKILHRDISVNNILLKICDDPKDYGGILIDLDLATLFKDGKAQGKLEAMTGTMQFMALEILKNSFTVPGTVVSHSYRHDLESFFYVLVWICIRYGWPDNKSPHLDFLRKWYSGTAEEIYNNKKLKMKPEEFEKEVYERISPTFKVAQNLVLKIWKILFRKVEVITTGTTFDPDTLYSPIMMAFEITILQLKSI</sequence>
<comment type="catalytic activity">
    <reaction evidence="8">
        <text>L-threonyl-[protein] + ATP = O-phospho-L-threonyl-[protein] + ADP + H(+)</text>
        <dbReference type="Rhea" id="RHEA:46608"/>
        <dbReference type="Rhea" id="RHEA-COMP:11060"/>
        <dbReference type="Rhea" id="RHEA-COMP:11605"/>
        <dbReference type="ChEBI" id="CHEBI:15378"/>
        <dbReference type="ChEBI" id="CHEBI:30013"/>
        <dbReference type="ChEBI" id="CHEBI:30616"/>
        <dbReference type="ChEBI" id="CHEBI:61977"/>
        <dbReference type="ChEBI" id="CHEBI:456216"/>
        <dbReference type="EC" id="2.7.11.1"/>
    </reaction>
</comment>
<dbReference type="InterPro" id="IPR011009">
    <property type="entry name" value="Kinase-like_dom_sf"/>
</dbReference>
<name>A0A383US63_BLUHO</name>
<evidence type="ECO:0000256" key="10">
    <source>
        <dbReference type="SAM" id="MobiDB-lite"/>
    </source>
</evidence>
<evidence type="ECO:0000256" key="5">
    <source>
        <dbReference type="ARBA" id="ARBA00019973"/>
    </source>
</evidence>
<dbReference type="PROSITE" id="PS00109">
    <property type="entry name" value="PROTEIN_KINASE_TYR"/>
    <property type="match status" value="1"/>
</dbReference>
<dbReference type="GO" id="GO:0004674">
    <property type="term" value="F:protein serine/threonine kinase activity"/>
    <property type="evidence" value="ECO:0007669"/>
    <property type="project" value="UniProtKB-EC"/>
</dbReference>
<feature type="region of interest" description="Disordered" evidence="10">
    <location>
        <begin position="561"/>
        <end position="594"/>
    </location>
</feature>
<comment type="function">
    <text evidence="1">Component of the EKC/KEOPS complex that is required for the formation of a threonylcarbamoyl group on adenosine at position 37 (t(6)A37) in tRNAs that read codons beginning with adenine. The complex is probably involved in the transfer of the threonylcarbamoyl moiety of threonylcarbamoyl-AMP (TC-AMP) to the N6 group of A37. BUD32 has ATPase activity in the context of the EKC/KEOPS complex and likely plays a supporting role to the catalytic subunit KAE1. The EKC/KEOPS complex also promotes both telomere uncapping and telomere elongation. The complex is required for efficient recruitment of transcriptional coactivators.</text>
</comment>
<organism evidence="12 13">
    <name type="scientific">Blumeria hordei</name>
    <name type="common">Barley powdery mildew</name>
    <name type="synonym">Blumeria graminis f. sp. hordei</name>
    <dbReference type="NCBI Taxonomy" id="2867405"/>
    <lineage>
        <taxon>Eukaryota</taxon>
        <taxon>Fungi</taxon>
        <taxon>Dikarya</taxon>
        <taxon>Ascomycota</taxon>
        <taxon>Pezizomycotina</taxon>
        <taxon>Leotiomycetes</taxon>
        <taxon>Erysiphales</taxon>
        <taxon>Erysiphaceae</taxon>
        <taxon>Blumeria</taxon>
    </lineage>
</organism>
<reference evidence="12 13" key="1">
    <citation type="submission" date="2017-11" db="EMBL/GenBank/DDBJ databases">
        <authorList>
            <person name="Kracher B."/>
        </authorList>
    </citation>
    <scope>NUCLEOTIDE SEQUENCE [LARGE SCALE GENOMIC DNA]</scope>
    <source>
        <strain evidence="12 13">RACE1</strain>
    </source>
</reference>
<protein>
    <recommendedName>
        <fullName evidence="5">EKC/KEOPS complex subunit BUD32</fullName>
        <ecNumber evidence="3">2.7.11.1</ecNumber>
    </recommendedName>
    <alternativeName>
        <fullName evidence="6 7">Atypical Serine/threonine protein kinase BUD32</fullName>
    </alternativeName>
    <alternativeName>
        <fullName evidence="4">EKC/KEOPS complex subunit bud32</fullName>
    </alternativeName>
</protein>
<dbReference type="GO" id="GO:0005524">
    <property type="term" value="F:ATP binding"/>
    <property type="evidence" value="ECO:0007669"/>
    <property type="project" value="InterPro"/>
</dbReference>
<evidence type="ECO:0000256" key="4">
    <source>
        <dbReference type="ARBA" id="ARBA00013948"/>
    </source>
</evidence>
<dbReference type="Gene3D" id="1.10.510.10">
    <property type="entry name" value="Transferase(Phosphotransferase) domain 1"/>
    <property type="match status" value="1"/>
</dbReference>
<dbReference type="SUPFAM" id="SSF56112">
    <property type="entry name" value="Protein kinase-like (PK-like)"/>
    <property type="match status" value="1"/>
</dbReference>
<dbReference type="EMBL" id="UNSH01000042">
    <property type="protein sequence ID" value="SZF02538.1"/>
    <property type="molecule type" value="Genomic_DNA"/>
</dbReference>
<dbReference type="InterPro" id="IPR040976">
    <property type="entry name" value="Pkinase_fungal"/>
</dbReference>
<dbReference type="EC" id="2.7.11.1" evidence="3"/>
<dbReference type="AlphaFoldDB" id="A0A383US63"/>
<evidence type="ECO:0000256" key="8">
    <source>
        <dbReference type="ARBA" id="ARBA00047899"/>
    </source>
</evidence>
<dbReference type="PANTHER" id="PTHR38248:SF2">
    <property type="entry name" value="FUNK1 11"/>
    <property type="match status" value="1"/>
</dbReference>
<accession>A0A383US63</accession>
<evidence type="ECO:0000256" key="7">
    <source>
        <dbReference type="ARBA" id="ARBA00033194"/>
    </source>
</evidence>
<proteinExistence type="predicted"/>
<comment type="catalytic activity">
    <reaction evidence="9">
        <text>L-seryl-[protein] + ATP = O-phospho-L-seryl-[protein] + ADP + H(+)</text>
        <dbReference type="Rhea" id="RHEA:17989"/>
        <dbReference type="Rhea" id="RHEA-COMP:9863"/>
        <dbReference type="Rhea" id="RHEA-COMP:11604"/>
        <dbReference type="ChEBI" id="CHEBI:15378"/>
        <dbReference type="ChEBI" id="CHEBI:29999"/>
        <dbReference type="ChEBI" id="CHEBI:30616"/>
        <dbReference type="ChEBI" id="CHEBI:83421"/>
        <dbReference type="ChEBI" id="CHEBI:456216"/>
        <dbReference type="EC" id="2.7.11.1"/>
    </reaction>
</comment>
<evidence type="ECO:0000256" key="6">
    <source>
        <dbReference type="ARBA" id="ARBA00030980"/>
    </source>
</evidence>
<evidence type="ECO:0000256" key="9">
    <source>
        <dbReference type="ARBA" id="ARBA00048679"/>
    </source>
</evidence>
<evidence type="ECO:0000256" key="3">
    <source>
        <dbReference type="ARBA" id="ARBA00012513"/>
    </source>
</evidence>
<evidence type="ECO:0000256" key="1">
    <source>
        <dbReference type="ARBA" id="ARBA00003747"/>
    </source>
</evidence>
<gene>
    <name evidence="12" type="ORF">BLGHR1_13320</name>
</gene>
<evidence type="ECO:0000256" key="2">
    <source>
        <dbReference type="ARBA" id="ARBA00011534"/>
    </source>
</evidence>
<evidence type="ECO:0000313" key="12">
    <source>
        <dbReference type="EMBL" id="SZF02538.1"/>
    </source>
</evidence>
<feature type="region of interest" description="Disordered" evidence="10">
    <location>
        <begin position="674"/>
        <end position="706"/>
    </location>
</feature>
<dbReference type="Proteomes" id="UP000275772">
    <property type="component" value="Unassembled WGS sequence"/>
</dbReference>